<dbReference type="InterPro" id="IPR018356">
    <property type="entry name" value="Tscrpt_reg_HTH_DeoR_CS"/>
</dbReference>
<evidence type="ECO:0000256" key="4">
    <source>
        <dbReference type="ARBA" id="ARBA00023163"/>
    </source>
</evidence>
<evidence type="ECO:0000313" key="6">
    <source>
        <dbReference type="EMBL" id="SBV95158.1"/>
    </source>
</evidence>
<dbReference type="PRINTS" id="PR00037">
    <property type="entry name" value="HTHLACR"/>
</dbReference>
<dbReference type="PROSITE" id="PS00894">
    <property type="entry name" value="HTH_DEOR_1"/>
    <property type="match status" value="1"/>
</dbReference>
<dbReference type="Pfam" id="PF00455">
    <property type="entry name" value="DeoRC"/>
    <property type="match status" value="1"/>
</dbReference>
<dbReference type="Gene3D" id="1.10.10.10">
    <property type="entry name" value="Winged helix-like DNA-binding domain superfamily/Winged helix DNA-binding domain"/>
    <property type="match status" value="1"/>
</dbReference>
<keyword evidence="1" id="KW-0678">Repressor</keyword>
<evidence type="ECO:0000256" key="2">
    <source>
        <dbReference type="ARBA" id="ARBA00023015"/>
    </source>
</evidence>
<dbReference type="SMART" id="SM01134">
    <property type="entry name" value="DeoRC"/>
    <property type="match status" value="1"/>
</dbReference>
<dbReference type="SUPFAM" id="SSF46785">
    <property type="entry name" value="Winged helix' DNA-binding domain"/>
    <property type="match status" value="1"/>
</dbReference>
<dbReference type="InterPro" id="IPR037171">
    <property type="entry name" value="NagB/RpiA_transferase-like"/>
</dbReference>
<name>A0A212J6V9_9PROT</name>
<protein>
    <submittedName>
        <fullName evidence="6">Glycerol-3-phosphate regulon repressor</fullName>
    </submittedName>
</protein>
<dbReference type="PANTHER" id="PTHR30363:SF4">
    <property type="entry name" value="GLYCEROL-3-PHOSPHATE REGULON REPRESSOR"/>
    <property type="match status" value="1"/>
</dbReference>
<dbReference type="GO" id="GO:0003700">
    <property type="term" value="F:DNA-binding transcription factor activity"/>
    <property type="evidence" value="ECO:0007669"/>
    <property type="project" value="InterPro"/>
</dbReference>
<dbReference type="GO" id="GO:0003677">
    <property type="term" value="F:DNA binding"/>
    <property type="evidence" value="ECO:0007669"/>
    <property type="project" value="UniProtKB-KW"/>
</dbReference>
<dbReference type="AlphaFoldDB" id="A0A212J6V9"/>
<dbReference type="EMBL" id="FLUO01000001">
    <property type="protein sequence ID" value="SBV95158.1"/>
    <property type="molecule type" value="Genomic_DNA"/>
</dbReference>
<evidence type="ECO:0000259" key="5">
    <source>
        <dbReference type="PROSITE" id="PS51000"/>
    </source>
</evidence>
<dbReference type="PANTHER" id="PTHR30363">
    <property type="entry name" value="HTH-TYPE TRANSCRIPTIONAL REGULATOR SRLR-RELATED"/>
    <property type="match status" value="1"/>
</dbReference>
<dbReference type="SUPFAM" id="SSF100950">
    <property type="entry name" value="NagB/RpiA/CoA transferase-like"/>
    <property type="match status" value="1"/>
</dbReference>
<reference evidence="6" key="1">
    <citation type="submission" date="2016-04" db="EMBL/GenBank/DDBJ databases">
        <authorList>
            <person name="Evans L.H."/>
            <person name="Alamgir A."/>
            <person name="Owens N."/>
            <person name="Weber N.D."/>
            <person name="Virtaneva K."/>
            <person name="Barbian K."/>
            <person name="Babar A."/>
            <person name="Rosenke K."/>
        </authorList>
    </citation>
    <scope>NUCLEOTIDE SEQUENCE</scope>
    <source>
        <strain evidence="6">86</strain>
    </source>
</reference>
<dbReference type="Pfam" id="PF08220">
    <property type="entry name" value="HTH_DeoR"/>
    <property type="match status" value="1"/>
</dbReference>
<dbReference type="InterPro" id="IPR014036">
    <property type="entry name" value="DeoR-like_C"/>
</dbReference>
<keyword evidence="2" id="KW-0805">Transcription regulation</keyword>
<dbReference type="InterPro" id="IPR050313">
    <property type="entry name" value="Carb_Metab_HTH_regulators"/>
</dbReference>
<evidence type="ECO:0000256" key="3">
    <source>
        <dbReference type="ARBA" id="ARBA00023125"/>
    </source>
</evidence>
<dbReference type="InterPro" id="IPR001034">
    <property type="entry name" value="DeoR_HTH"/>
</dbReference>
<keyword evidence="3" id="KW-0238">DNA-binding</keyword>
<keyword evidence="4" id="KW-0804">Transcription</keyword>
<dbReference type="SMART" id="SM00420">
    <property type="entry name" value="HTH_DEOR"/>
    <property type="match status" value="1"/>
</dbReference>
<accession>A0A212J6V9</accession>
<dbReference type="InterPro" id="IPR036390">
    <property type="entry name" value="WH_DNA-bd_sf"/>
</dbReference>
<organism evidence="6">
    <name type="scientific">uncultured Alphaproteobacteria bacterium</name>
    <dbReference type="NCBI Taxonomy" id="91750"/>
    <lineage>
        <taxon>Bacteria</taxon>
        <taxon>Pseudomonadati</taxon>
        <taxon>Pseudomonadota</taxon>
        <taxon>Alphaproteobacteria</taxon>
        <taxon>environmental samples</taxon>
    </lineage>
</organism>
<feature type="domain" description="HTH deoR-type" evidence="5">
    <location>
        <begin position="3"/>
        <end position="58"/>
    </location>
</feature>
<proteinExistence type="predicted"/>
<dbReference type="Gene3D" id="3.30.750.70">
    <property type="entry name" value="4-hydroxybutyrate coenzyme like domains"/>
    <property type="match status" value="1"/>
</dbReference>
<evidence type="ECO:0000256" key="1">
    <source>
        <dbReference type="ARBA" id="ARBA00022491"/>
    </source>
</evidence>
<dbReference type="PROSITE" id="PS51000">
    <property type="entry name" value="HTH_DEOR_2"/>
    <property type="match status" value="1"/>
</dbReference>
<dbReference type="InterPro" id="IPR036388">
    <property type="entry name" value="WH-like_DNA-bd_sf"/>
</dbReference>
<sequence length="256" mass="27282">MKLSPRQSAILQAIREDGSAAVEALAAAHAVSAQTIRRDVNTLCDLGLLRRQHGGAALPTNFRTAAFADREVFQAAEKDRIARAAAALIPDRASVFLGIGTTTAAVARALIGHDSLRVVTNNLDVADGLCRNPSFEVILAGGRARNRERDFIGESALAVFREIRVEYGVFGVCGVDADGALRDSDFDEVRLSRLILENSVKPVAVADHTKIRAATAVRFANLAELHAFVTDRPLPPELAARAEAAGVRVLIAEAEA</sequence>
<gene>
    <name evidence="6" type="primary">glpR</name>
    <name evidence="6" type="ORF">KL86APRO_10600</name>
</gene>